<dbReference type="GO" id="GO:0005677">
    <property type="term" value="C:chromatin silencing complex"/>
    <property type="evidence" value="ECO:0007669"/>
    <property type="project" value="TreeGrafter"/>
</dbReference>
<dbReference type="PANTHER" id="PTHR46576:SF1">
    <property type="entry name" value="BROMO ADJACENT HOMOLOGY DOMAIN-CONTAINING 1 PROTEIN"/>
    <property type="match status" value="1"/>
</dbReference>
<feature type="compositionally biased region" description="Basic and acidic residues" evidence="1">
    <location>
        <begin position="320"/>
        <end position="378"/>
    </location>
</feature>
<dbReference type="SMART" id="SM00439">
    <property type="entry name" value="BAH"/>
    <property type="match status" value="1"/>
</dbReference>
<feature type="region of interest" description="Disordered" evidence="1">
    <location>
        <begin position="80"/>
        <end position="105"/>
    </location>
</feature>
<feature type="region of interest" description="Disordered" evidence="1">
    <location>
        <begin position="320"/>
        <end position="405"/>
    </location>
</feature>
<feature type="compositionally biased region" description="Low complexity" evidence="1">
    <location>
        <begin position="89"/>
        <end position="105"/>
    </location>
</feature>
<sequence length="670" mass="75243">MVASDSYPLNQGGPLVDPFPPHPPPPPPHHSSYGVYTYSAGPPPPPPSCYNHPPTRGIPFIDPAFQCPCPMQSCPKNVHTGPLTGASKGSSQNIQAQTQQGGQGNQQNNVICLDQQQLNSQEAIPAPLPPVALALPLEPSGANLGPPSPARGSAGMPPPASPALSSTARNPPSWSPPSGHPVPIKEEDITPKELPTPPPEQTIVDIPVTENFLQRRMRPMKRKASIEHEIVMDPMMPMAQVLEQPMMKKRRAASPVLIHELMPQIKRPLNTIKCKEEIPIVNDNMRVTDSIIEDVKPPILDPPLLDLKLVQECKSEKKTIPQEKPAVEKKTPILEKPNEIKTHLDSKPNVEPKVQHQEKLVEEKIPSQEKIQEKKQTEKPQLTKKPERKPSVEKKVLTDKKNNSIPNKVEKKCKKKVSPKISIAQKPDTGIKQLAKKETQPTKIKHCKSDKKKANKKTCLAVKKEVSTEYPLIRGQPTLKWSNGWSWEGEPFKAKVFLTSDEPVSRTCYPAMRHIEGDVICPRDCILLKSGPRKQQLPFVAKVTAMWENPDDGEMVVSLLWYYRPEHTEQGRLPNHPEDEIFASRHKDTNSVACIEDKCYVLTFNEYCRYKSNMKMLEAGVSHNLRNVVPDMVGDYPRMNRLPKGQVSKDILFFCRRVYDFRQKRLLKNP</sequence>
<accession>A0A8I6REP6</accession>
<proteinExistence type="predicted"/>
<dbReference type="GO" id="GO:0000976">
    <property type="term" value="F:transcription cis-regulatory region binding"/>
    <property type="evidence" value="ECO:0007669"/>
    <property type="project" value="TreeGrafter"/>
</dbReference>
<reference evidence="3" key="1">
    <citation type="submission" date="2022-01" db="UniProtKB">
        <authorList>
            <consortium name="EnsemblMetazoa"/>
        </authorList>
    </citation>
    <scope>IDENTIFICATION</scope>
</reference>
<dbReference type="InterPro" id="IPR043151">
    <property type="entry name" value="BAH_sf"/>
</dbReference>
<organism evidence="3 4">
    <name type="scientific">Cimex lectularius</name>
    <name type="common">Bed bug</name>
    <name type="synonym">Acanthia lectularia</name>
    <dbReference type="NCBI Taxonomy" id="79782"/>
    <lineage>
        <taxon>Eukaryota</taxon>
        <taxon>Metazoa</taxon>
        <taxon>Ecdysozoa</taxon>
        <taxon>Arthropoda</taxon>
        <taxon>Hexapoda</taxon>
        <taxon>Insecta</taxon>
        <taxon>Pterygota</taxon>
        <taxon>Neoptera</taxon>
        <taxon>Paraneoptera</taxon>
        <taxon>Hemiptera</taxon>
        <taxon>Heteroptera</taxon>
        <taxon>Panheteroptera</taxon>
        <taxon>Cimicomorpha</taxon>
        <taxon>Cimicidae</taxon>
        <taxon>Cimex</taxon>
    </lineage>
</organism>
<dbReference type="Proteomes" id="UP000494040">
    <property type="component" value="Unassembled WGS sequence"/>
</dbReference>
<feature type="domain" description="BAH" evidence="2">
    <location>
        <begin position="518"/>
        <end position="670"/>
    </location>
</feature>
<keyword evidence="4" id="KW-1185">Reference proteome</keyword>
<evidence type="ECO:0000313" key="3">
    <source>
        <dbReference type="EnsemblMetazoa" id="XP_014242401.2"/>
    </source>
</evidence>
<feature type="compositionally biased region" description="Basic and acidic residues" evidence="1">
    <location>
        <begin position="384"/>
        <end position="402"/>
    </location>
</feature>
<dbReference type="AlphaFoldDB" id="A0A8I6REP6"/>
<feature type="region of interest" description="Disordered" evidence="1">
    <location>
        <begin position="139"/>
        <end position="203"/>
    </location>
</feature>
<dbReference type="OMA" id="HELMPQI"/>
<dbReference type="Gene3D" id="2.30.30.490">
    <property type="match status" value="1"/>
</dbReference>
<dbReference type="GeneID" id="106662679"/>
<dbReference type="OrthoDB" id="1922186at2759"/>
<feature type="region of interest" description="Disordered" evidence="1">
    <location>
        <begin position="1"/>
        <end position="38"/>
    </location>
</feature>
<evidence type="ECO:0000256" key="1">
    <source>
        <dbReference type="SAM" id="MobiDB-lite"/>
    </source>
</evidence>
<dbReference type="InterPro" id="IPR053032">
    <property type="entry name" value="BAH_domain-containing"/>
</dbReference>
<protein>
    <recommendedName>
        <fullName evidence="2">BAH domain-containing protein</fullName>
    </recommendedName>
</protein>
<dbReference type="InterPro" id="IPR001025">
    <property type="entry name" value="BAH_dom"/>
</dbReference>
<dbReference type="KEGG" id="clec:106662679"/>
<dbReference type="PROSITE" id="PS51038">
    <property type="entry name" value="BAH"/>
    <property type="match status" value="1"/>
</dbReference>
<dbReference type="PANTHER" id="PTHR46576">
    <property type="entry name" value="BROMO ADJACENT HOMOLOGY DOMAIN-CONTAINING 1 PROTEIN"/>
    <property type="match status" value="1"/>
</dbReference>
<dbReference type="GO" id="GO:0003682">
    <property type="term" value="F:chromatin binding"/>
    <property type="evidence" value="ECO:0007669"/>
    <property type="project" value="InterPro"/>
</dbReference>
<dbReference type="EnsemblMetazoa" id="XM_014386915.2">
    <property type="protein sequence ID" value="XP_014242401.2"/>
    <property type="gene ID" value="LOC106662679"/>
</dbReference>
<name>A0A8I6REP6_CIMLE</name>
<dbReference type="Pfam" id="PF01426">
    <property type="entry name" value="BAH"/>
    <property type="match status" value="1"/>
</dbReference>
<dbReference type="GO" id="GO:0031507">
    <property type="term" value="P:heterochromatin formation"/>
    <property type="evidence" value="ECO:0007669"/>
    <property type="project" value="TreeGrafter"/>
</dbReference>
<evidence type="ECO:0000259" key="2">
    <source>
        <dbReference type="PROSITE" id="PS51038"/>
    </source>
</evidence>
<evidence type="ECO:0000313" key="4">
    <source>
        <dbReference type="Proteomes" id="UP000494040"/>
    </source>
</evidence>
<feature type="compositionally biased region" description="Pro residues" evidence="1">
    <location>
        <begin position="17"/>
        <end position="29"/>
    </location>
</feature>
<dbReference type="RefSeq" id="XP_014242401.2">
    <property type="nucleotide sequence ID" value="XM_014386915.2"/>
</dbReference>
<dbReference type="GO" id="GO:0045892">
    <property type="term" value="P:negative regulation of DNA-templated transcription"/>
    <property type="evidence" value="ECO:0007669"/>
    <property type="project" value="TreeGrafter"/>
</dbReference>